<evidence type="ECO:0000259" key="4">
    <source>
        <dbReference type="SMART" id="SM00382"/>
    </source>
</evidence>
<dbReference type="KEGG" id="dpd:Deipe_1791"/>
<dbReference type="InterPro" id="IPR050221">
    <property type="entry name" value="26S_Proteasome_ATPase"/>
</dbReference>
<dbReference type="SMART" id="SM00382">
    <property type="entry name" value="AAA"/>
    <property type="match status" value="1"/>
</dbReference>
<dbReference type="HOGENOM" id="CLU_016564_1_0_0"/>
<keyword evidence="6" id="KW-1185">Reference proteome</keyword>
<protein>
    <submittedName>
        <fullName evidence="5">AAA+ family ATPase</fullName>
    </submittedName>
</protein>
<gene>
    <name evidence="5" type="ordered locus">Deipe_1791</name>
</gene>
<dbReference type="STRING" id="937777.Deipe_1791"/>
<dbReference type="GO" id="GO:0016887">
    <property type="term" value="F:ATP hydrolysis activity"/>
    <property type="evidence" value="ECO:0007669"/>
    <property type="project" value="InterPro"/>
</dbReference>
<name>L0A2R6_DEIPD</name>
<dbReference type="SUPFAM" id="SSF52540">
    <property type="entry name" value="P-loop containing nucleoside triphosphate hydrolases"/>
    <property type="match status" value="1"/>
</dbReference>
<evidence type="ECO:0000256" key="3">
    <source>
        <dbReference type="ARBA" id="ARBA00022840"/>
    </source>
</evidence>
<feature type="domain" description="AAA+ ATPase" evidence="4">
    <location>
        <begin position="473"/>
        <end position="607"/>
    </location>
</feature>
<dbReference type="CDD" id="cd19481">
    <property type="entry name" value="RecA-like_protease"/>
    <property type="match status" value="1"/>
</dbReference>
<evidence type="ECO:0000256" key="2">
    <source>
        <dbReference type="ARBA" id="ARBA00022741"/>
    </source>
</evidence>
<dbReference type="GO" id="GO:0005524">
    <property type="term" value="F:ATP binding"/>
    <property type="evidence" value="ECO:0007669"/>
    <property type="project" value="UniProtKB-KW"/>
</dbReference>
<dbReference type="InterPro" id="IPR003593">
    <property type="entry name" value="AAA+_ATPase"/>
</dbReference>
<evidence type="ECO:0000313" key="6">
    <source>
        <dbReference type="Proteomes" id="UP000010467"/>
    </source>
</evidence>
<dbReference type="EMBL" id="CP003382">
    <property type="protein sequence ID" value="AFZ67310.1"/>
    <property type="molecule type" value="Genomic_DNA"/>
</dbReference>
<dbReference type="PANTHER" id="PTHR23073">
    <property type="entry name" value="26S PROTEASOME REGULATORY SUBUNIT"/>
    <property type="match status" value="1"/>
</dbReference>
<keyword evidence="3" id="KW-0067">ATP-binding</keyword>
<dbReference type="InterPro" id="IPR027417">
    <property type="entry name" value="P-loop_NTPase"/>
</dbReference>
<evidence type="ECO:0000256" key="1">
    <source>
        <dbReference type="ARBA" id="ARBA00006914"/>
    </source>
</evidence>
<comment type="similarity">
    <text evidence="1">Belongs to the AAA ATPase family.</text>
</comment>
<dbReference type="Gene3D" id="3.40.50.300">
    <property type="entry name" value="P-loop containing nucleotide triphosphate hydrolases"/>
    <property type="match status" value="1"/>
</dbReference>
<dbReference type="PATRIC" id="fig|937777.3.peg.1793"/>
<dbReference type="InterPro" id="IPR003959">
    <property type="entry name" value="ATPase_AAA_core"/>
</dbReference>
<evidence type="ECO:0000313" key="5">
    <source>
        <dbReference type="EMBL" id="AFZ67310.1"/>
    </source>
</evidence>
<keyword evidence="2" id="KW-0547">Nucleotide-binding</keyword>
<proteinExistence type="inferred from homology"/>
<organism evidence="5 6">
    <name type="scientific">Deinococcus peraridilitoris (strain DSM 19664 / LMG 22246 / CIP 109416 / KR-200)</name>
    <dbReference type="NCBI Taxonomy" id="937777"/>
    <lineage>
        <taxon>Bacteria</taxon>
        <taxon>Thermotogati</taxon>
        <taxon>Deinococcota</taxon>
        <taxon>Deinococci</taxon>
        <taxon>Deinococcales</taxon>
        <taxon>Deinococcaceae</taxon>
        <taxon>Deinococcus</taxon>
    </lineage>
</organism>
<dbReference type="Pfam" id="PF00004">
    <property type="entry name" value="AAA"/>
    <property type="match status" value="1"/>
</dbReference>
<sequence length="685" mass="75399">MRYKEGMPLSDRPGSTGERSLFERACHDLARQVLEQVSASGERPLTLSLPELPGTAFEFLSETFELSAFERAVLLFAATMELQTASLLLPCAVELNFGEDITRAFLSPYTLGQWLGSTDPAAFQASAALRASALIQLRPSGFEQSSDVLSALRITPGALGYLLGAQTVSAEGQVFLEALGDGGRLGASQRAAVHEIEGLMHGSPAGSLPVMNVYGDRQEGLLEVCQALSVGPRWLLRFDRVVRAVQQERFTPDEVLGIVQRDLTLTNATLVVALEDRGPGEADERGVTRLGSLGWTEQNFVQELCARLRTPVVLLSRTPVSFAVPQDVYALSVEAPSAEEQTEFWMAAMNLGPLQASVVQLRASLRQVTTQFSLSASKIETVARDAHRHLQQRADPDAQVSLESLLSEVWEACKRQGRKAFQGIADRMVSCASWEQLVLPPEDLDSLREIIEQVQHRHTVYDAWGYGAQERGLGITVLFSGTSGGGKTFAAEVMANTLNLDLYRIDLSSVTSKWIGETEKNLRRIFDAADEGGAILLFDEADSVFGKRGAVQSSNDRYANLTTNYLLQRLEAYRGLAILTTNFEGNIDAAFMRRIRFQVRFQEPDERLRAQLWQRAFPAGVRTEMLDYAALARVKLTGASIRSVALGATFMAAAQHTPVTPVIVQEVIRRELRRQGRLMLAEVHR</sequence>
<dbReference type="AlphaFoldDB" id="L0A2R6"/>
<accession>L0A2R6</accession>
<reference evidence="6" key="1">
    <citation type="submission" date="2012-03" db="EMBL/GenBank/DDBJ databases">
        <title>Complete sequence of chromosome of Deinococcus peraridilitoris DSM 19664.</title>
        <authorList>
            <person name="Lucas S."/>
            <person name="Copeland A."/>
            <person name="Lapidus A."/>
            <person name="Glavina del Rio T."/>
            <person name="Dalin E."/>
            <person name="Tice H."/>
            <person name="Bruce D."/>
            <person name="Goodwin L."/>
            <person name="Pitluck S."/>
            <person name="Peters L."/>
            <person name="Mikhailova N."/>
            <person name="Lu M."/>
            <person name="Kyrpides N."/>
            <person name="Mavromatis K."/>
            <person name="Ivanova N."/>
            <person name="Brettin T."/>
            <person name="Detter J.C."/>
            <person name="Han C."/>
            <person name="Larimer F."/>
            <person name="Land M."/>
            <person name="Hauser L."/>
            <person name="Markowitz V."/>
            <person name="Cheng J.-F."/>
            <person name="Hugenholtz P."/>
            <person name="Woyke T."/>
            <person name="Wu D."/>
            <person name="Pukall R."/>
            <person name="Steenblock K."/>
            <person name="Brambilla E."/>
            <person name="Klenk H.-P."/>
            <person name="Eisen J.A."/>
        </authorList>
    </citation>
    <scope>NUCLEOTIDE SEQUENCE [LARGE SCALE GENOMIC DNA]</scope>
    <source>
        <strain evidence="6">DSM 19664 / LMG 22246 / CIP 109416 / KR-200</strain>
    </source>
</reference>
<dbReference type="eggNOG" id="COG0464">
    <property type="taxonomic scope" value="Bacteria"/>
</dbReference>
<dbReference type="Proteomes" id="UP000010467">
    <property type="component" value="Chromosome"/>
</dbReference>